<name>A0A8H5ESK6_9AGAR</name>
<dbReference type="EMBL" id="JAACJJ010000057">
    <property type="protein sequence ID" value="KAF5310887.1"/>
    <property type="molecule type" value="Genomic_DNA"/>
</dbReference>
<sequence>MAEYKGFTPNARDWLKPGEQTGQPFPPGYEELEACDIGGLQTGIVTNKRRAADQGQAFAAYWDSPDVSTLDAAINHFRKAGARRQREARALAFGFFLDALDRYESCGHKQADLERTIRTGNDARNLWSDGTNPGVYGLIVYSLAATHFHLYDRSTADDGLGGSSDLGAFELAEKYFLEVMANQHVGDLRLLSRIQLGVLIMTRCTHENTTSGLEMCIEHWECALKELNSPKTSTRTPSTKETESTSDNLIAEDRAIQRAGITYQLGFVYQLQYRGDLDCDSRLHNLNTTIDYFERAKRLFDDMGNPAFSSPSMFALATRLVLRWELTKEQSDMDRAKELLKTAQTVENVDEELKEKITRVLTALESEVDHDNH</sequence>
<protein>
    <submittedName>
        <fullName evidence="2">Uncharacterized protein</fullName>
    </submittedName>
</protein>
<accession>A0A8H5ESK6</accession>
<dbReference type="Proteomes" id="UP000567179">
    <property type="component" value="Unassembled WGS sequence"/>
</dbReference>
<dbReference type="AlphaFoldDB" id="A0A8H5ESK6"/>
<organism evidence="2 3">
    <name type="scientific">Psilocybe cf. subviscida</name>
    <dbReference type="NCBI Taxonomy" id="2480587"/>
    <lineage>
        <taxon>Eukaryota</taxon>
        <taxon>Fungi</taxon>
        <taxon>Dikarya</taxon>
        <taxon>Basidiomycota</taxon>
        <taxon>Agaricomycotina</taxon>
        <taxon>Agaricomycetes</taxon>
        <taxon>Agaricomycetidae</taxon>
        <taxon>Agaricales</taxon>
        <taxon>Agaricineae</taxon>
        <taxon>Strophariaceae</taxon>
        <taxon>Psilocybe</taxon>
    </lineage>
</organism>
<gene>
    <name evidence="2" type="ORF">D9619_008214</name>
</gene>
<feature type="region of interest" description="Disordered" evidence="1">
    <location>
        <begin position="1"/>
        <end position="24"/>
    </location>
</feature>
<comment type="caution">
    <text evidence="2">The sequence shown here is derived from an EMBL/GenBank/DDBJ whole genome shotgun (WGS) entry which is preliminary data.</text>
</comment>
<evidence type="ECO:0000313" key="3">
    <source>
        <dbReference type="Proteomes" id="UP000567179"/>
    </source>
</evidence>
<evidence type="ECO:0000256" key="1">
    <source>
        <dbReference type="SAM" id="MobiDB-lite"/>
    </source>
</evidence>
<reference evidence="2 3" key="1">
    <citation type="journal article" date="2020" name="ISME J.">
        <title>Uncovering the hidden diversity of litter-decomposition mechanisms in mushroom-forming fungi.</title>
        <authorList>
            <person name="Floudas D."/>
            <person name="Bentzer J."/>
            <person name="Ahren D."/>
            <person name="Johansson T."/>
            <person name="Persson P."/>
            <person name="Tunlid A."/>
        </authorList>
    </citation>
    <scope>NUCLEOTIDE SEQUENCE [LARGE SCALE GENOMIC DNA]</scope>
    <source>
        <strain evidence="2 3">CBS 101986</strain>
    </source>
</reference>
<proteinExistence type="predicted"/>
<evidence type="ECO:0000313" key="2">
    <source>
        <dbReference type="EMBL" id="KAF5310887.1"/>
    </source>
</evidence>
<keyword evidence="3" id="KW-1185">Reference proteome</keyword>